<dbReference type="Proteomes" id="UP000683520">
    <property type="component" value="Chromosome"/>
</dbReference>
<gene>
    <name evidence="3" type="ORF">I6L55_06340</name>
</gene>
<dbReference type="Pfam" id="PF00239">
    <property type="entry name" value="Resolvase"/>
    <property type="match status" value="1"/>
</dbReference>
<dbReference type="Pfam" id="PF13408">
    <property type="entry name" value="Zn_ribbon_recom"/>
    <property type="match status" value="1"/>
</dbReference>
<dbReference type="Gene3D" id="3.90.1750.20">
    <property type="entry name" value="Putative Large Serine Recombinase, Chain B, Domain 2"/>
    <property type="match status" value="1"/>
</dbReference>
<evidence type="ECO:0000313" key="3">
    <source>
        <dbReference type="EMBL" id="QXB17565.1"/>
    </source>
</evidence>
<dbReference type="InterPro" id="IPR050639">
    <property type="entry name" value="SSR_resolvase"/>
</dbReference>
<dbReference type="CDD" id="cd00338">
    <property type="entry name" value="Ser_Recombinase"/>
    <property type="match status" value="1"/>
</dbReference>
<dbReference type="PROSITE" id="PS51737">
    <property type="entry name" value="RECOMBINASE_DNA_BIND"/>
    <property type="match status" value="1"/>
</dbReference>
<protein>
    <submittedName>
        <fullName evidence="3">Recombinase family protein</fullName>
    </submittedName>
</protein>
<dbReference type="Pfam" id="PF07508">
    <property type="entry name" value="Recombinase"/>
    <property type="match status" value="1"/>
</dbReference>
<organism evidence="3 4">
    <name type="scientific">Corynebacterium coyleae</name>
    <dbReference type="NCBI Taxonomy" id="53374"/>
    <lineage>
        <taxon>Bacteria</taxon>
        <taxon>Bacillati</taxon>
        <taxon>Actinomycetota</taxon>
        <taxon>Actinomycetes</taxon>
        <taxon>Mycobacteriales</taxon>
        <taxon>Corynebacteriaceae</taxon>
        <taxon>Corynebacterium</taxon>
    </lineage>
</organism>
<sequence>MARTVTAIPATRALHTGAPLGQTTLRRVAGYARVSTDHDDQVTSYEAQVDYYTRYISDHAGWQFVKVYTDEGITGTSTKHRAGFQQMVIDALDGKIDLIITKSVSRFARNTVDSLTTVRALKDKGVEVFFEKEGIWTFDAKGELLITIMSSLAQEEARSISENVTWGHRKRFADGKVTVPYSRFLGYDKGEDGSLVINPEQAKLVRRIYNMYLGGMSIGTIARTLTDEPETFTAAGNKTWYYRSIRAILTNEKYKGDALLQKSYVADYLTKRQVINQGEVPQYYVTASHEAIISPAVWDFVQAEIAKGARDQRTQHRTRPFSSTLECSQCGHFFGSKTWHAGSKYEKVIWRCGHKYAGQEKCATGHISDQRLKYMFLEAIRLRFGSPADDTVNHAVLDALDTSDLEVEAAGLIAQIDQVAKKLESLITHNARVAQDQQVYEKAFNASHEQHQALLAEHAAVVDEIHNKHNRLAAYHYYRQETANLELEQLAFNPYLCVALLDKGTVNIDGTVTFHFRDGSTQVVAIKADIGQAPGCD</sequence>
<evidence type="ECO:0000259" key="1">
    <source>
        <dbReference type="PROSITE" id="PS51736"/>
    </source>
</evidence>
<evidence type="ECO:0000313" key="4">
    <source>
        <dbReference type="Proteomes" id="UP000683520"/>
    </source>
</evidence>
<proteinExistence type="predicted"/>
<dbReference type="RefSeq" id="WP_049157410.1">
    <property type="nucleotide sequence ID" value="NZ_CP047198.1"/>
</dbReference>
<feature type="domain" description="Resolvase/invertase-type recombinase catalytic" evidence="1">
    <location>
        <begin position="27"/>
        <end position="175"/>
    </location>
</feature>
<dbReference type="GeneID" id="92749792"/>
<dbReference type="InterPro" id="IPR025827">
    <property type="entry name" value="Zn_ribbon_recom_dom"/>
</dbReference>
<reference evidence="3 4" key="1">
    <citation type="submission" date="2021-06" db="EMBL/GenBank/DDBJ databases">
        <title>FDA dAtabase for Regulatory Grade micrObial Sequences (FDA-ARGOS): Supporting development and validation of Infectious Disease Dx tests.</title>
        <authorList>
            <person name="Sproer C."/>
            <person name="Gronow S."/>
            <person name="Severitt S."/>
            <person name="Schroder I."/>
            <person name="Tallon L."/>
            <person name="Sadzewicz L."/>
            <person name="Zhao X."/>
            <person name="Boylan J."/>
            <person name="Ott S."/>
            <person name="Bowen H."/>
            <person name="Vavikolanu K."/>
            <person name="Mehta A."/>
            <person name="Aluvathingal J."/>
            <person name="Nadendla S."/>
            <person name="Lowell S."/>
            <person name="Myers T."/>
            <person name="Yan Y."/>
        </authorList>
    </citation>
    <scope>NUCLEOTIDE SEQUENCE [LARGE SCALE GENOMIC DNA]</scope>
    <source>
        <strain evidence="3 4">FDAARGOS 1425</strain>
    </source>
</reference>
<dbReference type="SMART" id="SM00857">
    <property type="entry name" value="Resolvase"/>
    <property type="match status" value="1"/>
</dbReference>
<dbReference type="InterPro" id="IPR038109">
    <property type="entry name" value="DNA_bind_recomb_sf"/>
</dbReference>
<evidence type="ECO:0000259" key="2">
    <source>
        <dbReference type="PROSITE" id="PS51737"/>
    </source>
</evidence>
<dbReference type="Gene3D" id="3.40.50.1390">
    <property type="entry name" value="Resolvase, N-terminal catalytic domain"/>
    <property type="match status" value="1"/>
</dbReference>
<dbReference type="InterPro" id="IPR011109">
    <property type="entry name" value="DNA_bind_recombinase_dom"/>
</dbReference>
<dbReference type="InterPro" id="IPR006119">
    <property type="entry name" value="Resolv_N"/>
</dbReference>
<feature type="domain" description="Recombinase" evidence="2">
    <location>
        <begin position="184"/>
        <end position="311"/>
    </location>
</feature>
<dbReference type="PROSITE" id="PS51736">
    <property type="entry name" value="RECOMBINASES_3"/>
    <property type="match status" value="1"/>
</dbReference>
<keyword evidence="4" id="KW-1185">Reference proteome</keyword>
<dbReference type="SUPFAM" id="SSF53041">
    <property type="entry name" value="Resolvase-like"/>
    <property type="match status" value="1"/>
</dbReference>
<name>A0ABX8KUH5_9CORY</name>
<dbReference type="InterPro" id="IPR036162">
    <property type="entry name" value="Resolvase-like_N_sf"/>
</dbReference>
<dbReference type="PANTHER" id="PTHR30461:SF23">
    <property type="entry name" value="DNA RECOMBINASE-RELATED"/>
    <property type="match status" value="1"/>
</dbReference>
<accession>A0ABX8KUH5</accession>
<dbReference type="EMBL" id="CP077302">
    <property type="protein sequence ID" value="QXB17565.1"/>
    <property type="molecule type" value="Genomic_DNA"/>
</dbReference>
<dbReference type="PANTHER" id="PTHR30461">
    <property type="entry name" value="DNA-INVERTASE FROM LAMBDOID PROPHAGE"/>
    <property type="match status" value="1"/>
</dbReference>